<dbReference type="InterPro" id="IPR001279">
    <property type="entry name" value="Metallo-B-lactamas"/>
</dbReference>
<dbReference type="PANTHER" id="PTHR46233:SF4">
    <property type="entry name" value="METALLO-BETA-LACTAMASE DOMAIN-CONTAINING PROTEIN"/>
    <property type="match status" value="1"/>
</dbReference>
<dbReference type="SUPFAM" id="SSF56281">
    <property type="entry name" value="Metallo-hydrolase/oxidoreductase"/>
    <property type="match status" value="1"/>
</dbReference>
<dbReference type="Pfam" id="PF00753">
    <property type="entry name" value="Lactamase_B"/>
    <property type="match status" value="1"/>
</dbReference>
<dbReference type="Proteomes" id="UP000235598">
    <property type="component" value="Unassembled WGS sequence"/>
</dbReference>
<gene>
    <name evidence="2" type="ORF">CJ199_08465</name>
</gene>
<protein>
    <submittedName>
        <fullName evidence="2">Zn-dependent hydrolase</fullName>
    </submittedName>
</protein>
<organism evidence="2 3">
    <name type="scientific">Brevibacterium paucivorans</name>
    <dbReference type="NCBI Taxonomy" id="170994"/>
    <lineage>
        <taxon>Bacteria</taxon>
        <taxon>Bacillati</taxon>
        <taxon>Actinomycetota</taxon>
        <taxon>Actinomycetes</taxon>
        <taxon>Micrococcales</taxon>
        <taxon>Brevibacteriaceae</taxon>
        <taxon>Brevibacterium</taxon>
    </lineage>
</organism>
<dbReference type="OrthoDB" id="2971563at2"/>
<keyword evidence="2" id="KW-0378">Hydrolase</keyword>
<name>A0A2N6VLW9_9MICO</name>
<dbReference type="InterPro" id="IPR036866">
    <property type="entry name" value="RibonucZ/Hydroxyglut_hydro"/>
</dbReference>
<dbReference type="RefSeq" id="WP_102239054.1">
    <property type="nucleotide sequence ID" value="NZ_BAAAIM010000006.1"/>
</dbReference>
<dbReference type="SMART" id="SM00849">
    <property type="entry name" value="Lactamase_B"/>
    <property type="match status" value="1"/>
</dbReference>
<dbReference type="CDD" id="cd06262">
    <property type="entry name" value="metallo-hydrolase-like_MBL-fold"/>
    <property type="match status" value="1"/>
</dbReference>
<feature type="domain" description="Metallo-beta-lactamase" evidence="1">
    <location>
        <begin position="24"/>
        <end position="216"/>
    </location>
</feature>
<evidence type="ECO:0000259" key="1">
    <source>
        <dbReference type="SMART" id="SM00849"/>
    </source>
</evidence>
<evidence type="ECO:0000313" key="2">
    <source>
        <dbReference type="EMBL" id="PMD05114.1"/>
    </source>
</evidence>
<proteinExistence type="predicted"/>
<comment type="caution">
    <text evidence="2">The sequence shown here is derived from an EMBL/GenBank/DDBJ whole genome shotgun (WGS) entry which is preliminary data.</text>
</comment>
<dbReference type="Gene3D" id="3.60.15.10">
    <property type="entry name" value="Ribonuclease Z/Hydroxyacylglutathione hydrolase-like"/>
    <property type="match status" value="1"/>
</dbReference>
<dbReference type="InterPro" id="IPR051453">
    <property type="entry name" value="MBL_Glyoxalase_II"/>
</dbReference>
<accession>A0A2N6VLW9</accession>
<dbReference type="PANTHER" id="PTHR46233">
    <property type="entry name" value="HYDROXYACYLGLUTATHIONE HYDROLASE GLOC"/>
    <property type="match status" value="1"/>
</dbReference>
<dbReference type="EMBL" id="PNHK01000003">
    <property type="protein sequence ID" value="PMD05114.1"/>
    <property type="molecule type" value="Genomic_DNA"/>
</dbReference>
<reference evidence="2 3" key="1">
    <citation type="submission" date="2017-09" db="EMBL/GenBank/DDBJ databases">
        <title>Bacterial strain isolated from the female urinary microbiota.</title>
        <authorList>
            <person name="Thomas-White K."/>
            <person name="Kumar N."/>
            <person name="Forster S."/>
            <person name="Putonti C."/>
            <person name="Lawley T."/>
            <person name="Wolfe A.J."/>
        </authorList>
    </citation>
    <scope>NUCLEOTIDE SEQUENCE [LARGE SCALE GENOMIC DNA]</scope>
    <source>
        <strain evidence="2 3">UMB1301</strain>
    </source>
</reference>
<evidence type="ECO:0000313" key="3">
    <source>
        <dbReference type="Proteomes" id="UP000235598"/>
    </source>
</evidence>
<dbReference type="AlphaFoldDB" id="A0A2N6VLW9"/>
<sequence length="237" mass="25380">MTARIERLITSGTFSLDGGTWDVDNNVWIVGDDAEVVVVDPAHDPELVSDQVGTRFCERILLTHGHDDHIRYALETKDALGGIPVCLNSEDSMLWDAVFPDVEPDENISGGNTFSIAGLELRALHTPGHSPGSTCFYIDSGLTLAQLPIDLGQAVDQLRKELGENASTPVLLSGDTLFAGGPGATGRSYSSFDTIIDSIRSTLFELPDSTVVLTGHGDATTIGAERPHLSEWIARGH</sequence>
<dbReference type="GO" id="GO:0016787">
    <property type="term" value="F:hydrolase activity"/>
    <property type="evidence" value="ECO:0007669"/>
    <property type="project" value="UniProtKB-KW"/>
</dbReference>